<evidence type="ECO:0000313" key="2">
    <source>
        <dbReference type="Proteomes" id="UP001497680"/>
    </source>
</evidence>
<accession>A0ACC0CWM6</accession>
<comment type="caution">
    <text evidence="1">The sequence shown here is derived from an EMBL/GenBank/DDBJ whole genome shotgun (WGS) entry which is preliminary data.</text>
</comment>
<organism evidence="1 2">
    <name type="scientific">Hypoxylon rubiginosum</name>
    <dbReference type="NCBI Taxonomy" id="110542"/>
    <lineage>
        <taxon>Eukaryota</taxon>
        <taxon>Fungi</taxon>
        <taxon>Dikarya</taxon>
        <taxon>Ascomycota</taxon>
        <taxon>Pezizomycotina</taxon>
        <taxon>Sordariomycetes</taxon>
        <taxon>Xylariomycetidae</taxon>
        <taxon>Xylariales</taxon>
        <taxon>Hypoxylaceae</taxon>
        <taxon>Hypoxylon</taxon>
    </lineage>
</organism>
<protein>
    <submittedName>
        <fullName evidence="1">Ribonuclease H-like domain-containing protein</fullName>
    </submittedName>
</protein>
<sequence>MAAPQFIDTKDGISSMLDTLEGLPTSPPSLYMDLEGVYLSRHGSISIFQLYVLPTSQTYLIDIRTLGSDAFTTPGTNGQTMKDVLESETTPKVIFDVRNDSDALFSHFQVNLQGIQDLQLMELATSPVRKQYLRGLSKCIEWDLGLDRNEVAAWKQVKENGLRLFAPERGGSYEVFNVRPLSEEIKQYCSQDVTFLPRLWAHYDRKLTPRFRDSVQSATKDRVAQSQTATYNGKGKHMALAPNIWGGGASTTLRVNGFNW</sequence>
<evidence type="ECO:0000313" key="1">
    <source>
        <dbReference type="EMBL" id="KAI6084883.1"/>
    </source>
</evidence>
<reference evidence="1 2" key="1">
    <citation type="journal article" date="2022" name="New Phytol.">
        <title>Ecological generalism drives hyperdiversity of secondary metabolite gene clusters in xylarialean endophytes.</title>
        <authorList>
            <person name="Franco M.E.E."/>
            <person name="Wisecaver J.H."/>
            <person name="Arnold A.E."/>
            <person name="Ju Y.M."/>
            <person name="Slot J.C."/>
            <person name="Ahrendt S."/>
            <person name="Moore L.P."/>
            <person name="Eastman K.E."/>
            <person name="Scott K."/>
            <person name="Konkel Z."/>
            <person name="Mondo S.J."/>
            <person name="Kuo A."/>
            <person name="Hayes R.D."/>
            <person name="Haridas S."/>
            <person name="Andreopoulos B."/>
            <person name="Riley R."/>
            <person name="LaButti K."/>
            <person name="Pangilinan J."/>
            <person name="Lipzen A."/>
            <person name="Amirebrahimi M."/>
            <person name="Yan J."/>
            <person name="Adam C."/>
            <person name="Keymanesh K."/>
            <person name="Ng V."/>
            <person name="Louie K."/>
            <person name="Northen T."/>
            <person name="Drula E."/>
            <person name="Henrissat B."/>
            <person name="Hsieh H.M."/>
            <person name="Youens-Clark K."/>
            <person name="Lutzoni F."/>
            <person name="Miadlikowska J."/>
            <person name="Eastwood D.C."/>
            <person name="Hamelin R.C."/>
            <person name="Grigoriev I.V."/>
            <person name="U'Ren J.M."/>
        </authorList>
    </citation>
    <scope>NUCLEOTIDE SEQUENCE [LARGE SCALE GENOMIC DNA]</scope>
    <source>
        <strain evidence="1 2">ER1909</strain>
    </source>
</reference>
<dbReference type="Proteomes" id="UP001497680">
    <property type="component" value="Unassembled WGS sequence"/>
</dbReference>
<name>A0ACC0CWM6_9PEZI</name>
<proteinExistence type="predicted"/>
<dbReference type="EMBL" id="MU394331">
    <property type="protein sequence ID" value="KAI6084883.1"/>
    <property type="molecule type" value="Genomic_DNA"/>
</dbReference>
<keyword evidence="2" id="KW-1185">Reference proteome</keyword>
<gene>
    <name evidence="1" type="ORF">F4821DRAFT_163299</name>
</gene>